<accession>A0A1B3XSF2</accession>
<sequence>MVLSKNFFLMLLLLGGLIVGCSGIDRQTEKAVRAAEIAFRDDDKQPNAEAGLIQVYLPTGFKVQEEHDNNLIIKQADKAYLLFVNPNEKEDSSVLFLAIKKQAGQYLILQSFQNDDKFGFVSIKESGKEKYELAVGIGGVKLTTETDKDRLKNDAKQMMEVVSSVPQK</sequence>
<dbReference type="KEGG" id="bmur:ABE28_017390"/>
<evidence type="ECO:0000313" key="1">
    <source>
        <dbReference type="EMBL" id="AOH56140.1"/>
    </source>
</evidence>
<dbReference type="OrthoDB" id="2450230at2"/>
<dbReference type="STRING" id="264697.ABE28_017390"/>
<protein>
    <submittedName>
        <fullName evidence="1">Uncharacterized protein</fullName>
    </submittedName>
</protein>
<dbReference type="PROSITE" id="PS51257">
    <property type="entry name" value="PROKAR_LIPOPROTEIN"/>
    <property type="match status" value="1"/>
</dbReference>
<dbReference type="EMBL" id="CP017080">
    <property type="protein sequence ID" value="AOH56140.1"/>
    <property type="molecule type" value="Genomic_DNA"/>
</dbReference>
<evidence type="ECO:0000313" key="2">
    <source>
        <dbReference type="Proteomes" id="UP000077926"/>
    </source>
</evidence>
<dbReference type="RefSeq" id="WP_064466046.1">
    <property type="nucleotide sequence ID" value="NZ_CP017080.1"/>
</dbReference>
<name>A0A1B3XSF2_9BACI</name>
<organism evidence="1 2">
    <name type="scientific">Peribacillus muralis</name>
    <dbReference type="NCBI Taxonomy" id="264697"/>
    <lineage>
        <taxon>Bacteria</taxon>
        <taxon>Bacillati</taxon>
        <taxon>Bacillota</taxon>
        <taxon>Bacilli</taxon>
        <taxon>Bacillales</taxon>
        <taxon>Bacillaceae</taxon>
        <taxon>Peribacillus</taxon>
    </lineage>
</organism>
<dbReference type="AlphaFoldDB" id="A0A1B3XSF2"/>
<gene>
    <name evidence="1" type="ORF">ABE28_017390</name>
</gene>
<proteinExistence type="predicted"/>
<reference evidence="1 2" key="1">
    <citation type="submission" date="2016-08" db="EMBL/GenBank/DDBJ databases">
        <title>Complete genome sequence of Bacillus muralis G25-68, a strain with toxicity to nematodes.</title>
        <authorList>
            <person name="Zheng Z."/>
        </authorList>
    </citation>
    <scope>NUCLEOTIDE SEQUENCE [LARGE SCALE GENOMIC DNA]</scope>
    <source>
        <strain evidence="1 2">G25-68</strain>
    </source>
</reference>
<dbReference type="Proteomes" id="UP000077926">
    <property type="component" value="Chromosome"/>
</dbReference>
<keyword evidence="2" id="KW-1185">Reference proteome</keyword>